<dbReference type="Proteomes" id="UP001312865">
    <property type="component" value="Unassembled WGS sequence"/>
</dbReference>
<dbReference type="RefSeq" id="WP_336586939.1">
    <property type="nucleotide sequence ID" value="NZ_JBBAXC010000007.1"/>
</dbReference>
<evidence type="ECO:0000259" key="1">
    <source>
        <dbReference type="SMART" id="SM00849"/>
    </source>
</evidence>
<accession>A0ABU8HE21</accession>
<comment type="caution">
    <text evidence="2">The sequence shown here is derived from an EMBL/GenBank/DDBJ whole genome shotgun (WGS) entry which is preliminary data.</text>
</comment>
<feature type="domain" description="Metallo-beta-lactamase" evidence="1">
    <location>
        <begin position="31"/>
        <end position="246"/>
    </location>
</feature>
<proteinExistence type="predicted"/>
<dbReference type="InterPro" id="IPR050855">
    <property type="entry name" value="NDM-1-like"/>
</dbReference>
<gene>
    <name evidence="2" type="ORF">WAK64_10590</name>
</gene>
<dbReference type="Gene3D" id="3.60.15.10">
    <property type="entry name" value="Ribonuclease Z/Hydroxyacylglutathione hydrolase-like"/>
    <property type="match status" value="1"/>
</dbReference>
<organism evidence="2 3">
    <name type="scientific">Bacillus spongiae</name>
    <dbReference type="NCBI Taxonomy" id="2683610"/>
    <lineage>
        <taxon>Bacteria</taxon>
        <taxon>Bacillati</taxon>
        <taxon>Bacillota</taxon>
        <taxon>Bacilli</taxon>
        <taxon>Bacillales</taxon>
        <taxon>Bacillaceae</taxon>
        <taxon>Bacillus</taxon>
    </lineage>
</organism>
<dbReference type="Pfam" id="PF00753">
    <property type="entry name" value="Lactamase_B"/>
    <property type="match status" value="1"/>
</dbReference>
<reference evidence="2 3" key="1">
    <citation type="journal article" date="2018" name="J. Microbiol.">
        <title>Bacillus spongiae sp. nov., isolated from sponge of Jeju Island.</title>
        <authorList>
            <person name="Lee G.E."/>
            <person name="Im W.T."/>
            <person name="Park J.S."/>
        </authorList>
    </citation>
    <scope>NUCLEOTIDE SEQUENCE [LARGE SCALE GENOMIC DNA]</scope>
    <source>
        <strain evidence="2 3">135PIL107-10</strain>
    </source>
</reference>
<evidence type="ECO:0000313" key="3">
    <source>
        <dbReference type="Proteomes" id="UP001312865"/>
    </source>
</evidence>
<dbReference type="InterPro" id="IPR001279">
    <property type="entry name" value="Metallo-B-lactamas"/>
</dbReference>
<evidence type="ECO:0000313" key="2">
    <source>
        <dbReference type="EMBL" id="MEI5907505.1"/>
    </source>
</evidence>
<keyword evidence="3" id="KW-1185">Reference proteome</keyword>
<dbReference type="EMBL" id="JBBAXC010000007">
    <property type="protein sequence ID" value="MEI5907505.1"/>
    <property type="molecule type" value="Genomic_DNA"/>
</dbReference>
<dbReference type="PANTHER" id="PTHR42951">
    <property type="entry name" value="METALLO-BETA-LACTAMASE DOMAIN-CONTAINING"/>
    <property type="match status" value="1"/>
</dbReference>
<protein>
    <submittedName>
        <fullName evidence="2">MBL fold metallo-hydrolase</fullName>
    </submittedName>
</protein>
<dbReference type="SUPFAM" id="SSF56281">
    <property type="entry name" value="Metallo-hydrolase/oxidoreductase"/>
    <property type="match status" value="1"/>
</dbReference>
<dbReference type="PANTHER" id="PTHR42951:SF4">
    <property type="entry name" value="ACYL-COENZYME A THIOESTERASE MBLAC2"/>
    <property type="match status" value="1"/>
</dbReference>
<dbReference type="CDD" id="cd16282">
    <property type="entry name" value="metallo-hydrolase-like_MBL-fold"/>
    <property type="match status" value="1"/>
</dbReference>
<sequence>MNPEFSSKHFTLKKVRDGVYATIAKEGSGSVANAGFVDLGDQVIIFDTFNTQQASDDLRYCAEKIINRPVTLVVNSHWHGDHIRGNQTFKDCAIISSQMTFSKMKDIHPKRINKQKKDIRGISAYRQSLENQLHQSDGDKLKHQINSLIELEQSLPTLELVLPNQLYYKEITFYGPKRSAKLFTFGGGHSQCDSVLYLPSDKVAFMGDLLFVNCHPTFFQESNPEKWIEILKKIERMDIEVAVPGHGSLGTKKDILTLMNYISHLISKTRKDNNKEEVVMPTIYNEWTSPEIYQENSKIIKEWLILNSKQ</sequence>
<dbReference type="InterPro" id="IPR036866">
    <property type="entry name" value="RibonucZ/Hydroxyglut_hydro"/>
</dbReference>
<dbReference type="SMART" id="SM00849">
    <property type="entry name" value="Lactamase_B"/>
    <property type="match status" value="1"/>
</dbReference>
<name>A0ABU8HE21_9BACI</name>